<sequence length="86" mass="9799">MIKMKEKLHLNEDQAESTITNRKSALLLKIYSIYNIRYFIGVKAYLALAICLNEPYYGFVKSIIEVSYEVHTGNRLCASCDALFGS</sequence>
<comment type="caution">
    <text evidence="1">The sequence shown here is derived from an EMBL/GenBank/DDBJ whole genome shotgun (WGS) entry which is preliminary data.</text>
</comment>
<keyword evidence="2" id="KW-1185">Reference proteome</keyword>
<accession>A0ABQ0TJR4</accession>
<protein>
    <submittedName>
        <fullName evidence="1">Uncharacterized protein</fullName>
    </submittedName>
</protein>
<evidence type="ECO:0000313" key="1">
    <source>
        <dbReference type="EMBL" id="GED68130.1"/>
    </source>
</evidence>
<dbReference type="EMBL" id="BJON01000006">
    <property type="protein sequence ID" value="GED68130.1"/>
    <property type="molecule type" value="Genomic_DNA"/>
</dbReference>
<evidence type="ECO:0000313" key="2">
    <source>
        <dbReference type="Proteomes" id="UP000319578"/>
    </source>
</evidence>
<dbReference type="Proteomes" id="UP000319578">
    <property type="component" value="Unassembled WGS sequence"/>
</dbReference>
<reference evidence="1 2" key="1">
    <citation type="submission" date="2019-06" db="EMBL/GenBank/DDBJ databases">
        <title>Whole genome shotgun sequence of Brevibacillus reuszeri NBRC 15719.</title>
        <authorList>
            <person name="Hosoyama A."/>
            <person name="Uohara A."/>
            <person name="Ohji S."/>
            <person name="Ichikawa N."/>
        </authorList>
    </citation>
    <scope>NUCLEOTIDE SEQUENCE [LARGE SCALE GENOMIC DNA]</scope>
    <source>
        <strain evidence="1 2">NBRC 15719</strain>
    </source>
</reference>
<organism evidence="1 2">
    <name type="scientific">Brevibacillus reuszeri</name>
    <dbReference type="NCBI Taxonomy" id="54915"/>
    <lineage>
        <taxon>Bacteria</taxon>
        <taxon>Bacillati</taxon>
        <taxon>Bacillota</taxon>
        <taxon>Bacilli</taxon>
        <taxon>Bacillales</taxon>
        <taxon>Paenibacillaceae</taxon>
        <taxon>Brevibacillus</taxon>
    </lineage>
</organism>
<proteinExistence type="predicted"/>
<name>A0ABQ0TJR4_9BACL</name>
<gene>
    <name evidence="1" type="ORF">BRE01_18320</name>
</gene>